<proteinExistence type="predicted"/>
<dbReference type="RefSeq" id="XP_028025271.1">
    <property type="nucleotide sequence ID" value="XM_028169470.1"/>
</dbReference>
<dbReference type="InterPro" id="IPR004045">
    <property type="entry name" value="Glutathione_S-Trfase_N"/>
</dbReference>
<dbReference type="CDD" id="cd03045">
    <property type="entry name" value="GST_N_Delta_Epsilon"/>
    <property type="match status" value="2"/>
</dbReference>
<feature type="domain" description="GST N-terminal" evidence="2">
    <location>
        <begin position="360"/>
        <end position="442"/>
    </location>
</feature>
<organism evidence="4 5">
    <name type="scientific">Bombyx mandarina</name>
    <name type="common">Wild silk moth</name>
    <name type="synonym">Wild silkworm</name>
    <dbReference type="NCBI Taxonomy" id="7092"/>
    <lineage>
        <taxon>Eukaryota</taxon>
        <taxon>Metazoa</taxon>
        <taxon>Ecdysozoa</taxon>
        <taxon>Arthropoda</taxon>
        <taxon>Hexapoda</taxon>
        <taxon>Insecta</taxon>
        <taxon>Pterygota</taxon>
        <taxon>Neoptera</taxon>
        <taxon>Endopterygota</taxon>
        <taxon>Lepidoptera</taxon>
        <taxon>Glossata</taxon>
        <taxon>Ditrysia</taxon>
        <taxon>Bombycoidea</taxon>
        <taxon>Bombycidae</taxon>
        <taxon>Bombycinae</taxon>
        <taxon>Bombyx</taxon>
    </lineage>
</organism>
<dbReference type="InterPro" id="IPR004046">
    <property type="entry name" value="GST_C"/>
</dbReference>
<dbReference type="GO" id="GO:0006749">
    <property type="term" value="P:glutathione metabolic process"/>
    <property type="evidence" value="ECO:0007669"/>
    <property type="project" value="TreeGrafter"/>
</dbReference>
<dbReference type="SFLD" id="SFLDS00019">
    <property type="entry name" value="Glutathione_Transferase_(cytos"/>
    <property type="match status" value="2"/>
</dbReference>
<dbReference type="GeneID" id="114239318"/>
<evidence type="ECO:0000259" key="3">
    <source>
        <dbReference type="PROSITE" id="PS50405"/>
    </source>
</evidence>
<dbReference type="GO" id="GO:0004364">
    <property type="term" value="F:glutathione transferase activity"/>
    <property type="evidence" value="ECO:0007669"/>
    <property type="project" value="TreeGrafter"/>
</dbReference>
<dbReference type="SUPFAM" id="SSF47616">
    <property type="entry name" value="GST C-terminal domain-like"/>
    <property type="match status" value="2"/>
</dbReference>
<dbReference type="FunFam" id="1.20.1050.10:FF:000007">
    <property type="entry name" value="Glutathione S-transferase 1-1"/>
    <property type="match status" value="2"/>
</dbReference>
<sequence length="576" mass="66037">MVLTLYKLDASPPVRSVYMVIEALKIRDVEYVDVNLLEGSHLKEEFLKMNPQHTIPLLKDDDFLIWDSHAISSYLISVYGADDSLYPNEPKKRALIDQRLHFDSGILFPALRGVAELIIFRGEKEIRPENLAKIKSAYDFTEKILSSDWIAGDEFSLADICCVTSISTLNEMVPIDGSLYPKLASWLDRSAQLPIYKKANEPGLLQFREIFKNKTTPASRQSAMQISVFYLTPGHQAKWPLAVLCCTVSVCPQCVCFHLAVLLRVGDIPNSVTQDPGTERRLCIVRIRFMISTPASRQSAMQISVFYRQNVQTKSNARRLCNTPYRLRPLYADISIRNQFAFILNSQTVTKEDNSLVPTMVFILYKKDTSPPCRSVQMVLHELGIYDVELIEVNLPERDHLKEEFLRMNPQHTVPTLIDGDFIIWDSHAIVTYLVNRYAKNDTLYPKEPKQRAIVDQRLHFDTGVLFAILRATAEPVLYNNEKSFKQENLEKMEAAYEFVEKFLTSDWLAGDQVTLADICCVSTISSMNVIVPIDKKKYPKIISWLQRCSEQEFYKKANEPGLKKFIEMFKNKMGN</sequence>
<evidence type="ECO:0000313" key="5">
    <source>
        <dbReference type="RefSeq" id="XP_028025271.1"/>
    </source>
</evidence>
<dbReference type="Pfam" id="PF13417">
    <property type="entry name" value="GST_N_3"/>
    <property type="match status" value="2"/>
</dbReference>
<dbReference type="SFLD" id="SFLDG00358">
    <property type="entry name" value="Main_(cytGST)"/>
    <property type="match status" value="2"/>
</dbReference>
<evidence type="ECO:0000259" key="2">
    <source>
        <dbReference type="PROSITE" id="PS50404"/>
    </source>
</evidence>
<dbReference type="OrthoDB" id="2309723at2759"/>
<name>A0A6J2J784_BOMMA</name>
<protein>
    <submittedName>
        <fullName evidence="5">Uncharacterized protein LOC114239318</fullName>
    </submittedName>
</protein>
<dbReference type="AlphaFoldDB" id="A0A6J2J784"/>
<dbReference type="InterPro" id="IPR036249">
    <property type="entry name" value="Thioredoxin-like_sf"/>
</dbReference>
<feature type="domain" description="GST C-terminal" evidence="3">
    <location>
        <begin position="448"/>
        <end position="573"/>
    </location>
</feature>
<dbReference type="InterPro" id="IPR036282">
    <property type="entry name" value="Glutathione-S-Trfase_C_sf"/>
</dbReference>
<dbReference type="PANTHER" id="PTHR43969">
    <property type="entry name" value="GLUTATHIONE S TRANSFERASE D10, ISOFORM A-RELATED"/>
    <property type="match status" value="1"/>
</dbReference>
<comment type="subunit">
    <text evidence="1">Homodimer.</text>
</comment>
<dbReference type="SUPFAM" id="SSF52833">
    <property type="entry name" value="Thioredoxin-like"/>
    <property type="match status" value="2"/>
</dbReference>
<dbReference type="FunFam" id="3.40.30.10:FF:000034">
    <property type="entry name" value="glutathione S-transferase 1"/>
    <property type="match status" value="2"/>
</dbReference>
<dbReference type="PANTHER" id="PTHR43969:SF8">
    <property type="entry name" value="GLUTATHIONE S TRANSFERASE E13, ISOFORM A-RELATED"/>
    <property type="match status" value="1"/>
</dbReference>
<dbReference type="InterPro" id="IPR040079">
    <property type="entry name" value="Glutathione_S-Trfase"/>
</dbReference>
<dbReference type="Proteomes" id="UP000504629">
    <property type="component" value="Unplaced"/>
</dbReference>
<dbReference type="Gene3D" id="3.40.30.10">
    <property type="entry name" value="Glutaredoxin"/>
    <property type="match status" value="2"/>
</dbReference>
<keyword evidence="4" id="KW-1185">Reference proteome</keyword>
<reference evidence="5" key="1">
    <citation type="submission" date="2025-08" db="UniProtKB">
        <authorList>
            <consortium name="RefSeq"/>
        </authorList>
    </citation>
    <scope>IDENTIFICATION</scope>
    <source>
        <tissue evidence="5">Silk gland</tissue>
    </source>
</reference>
<dbReference type="InterPro" id="IPR010987">
    <property type="entry name" value="Glutathione-S-Trfase_C-like"/>
</dbReference>
<dbReference type="Pfam" id="PF00043">
    <property type="entry name" value="GST_C"/>
    <property type="match status" value="2"/>
</dbReference>
<evidence type="ECO:0000256" key="1">
    <source>
        <dbReference type="ARBA" id="ARBA00011738"/>
    </source>
</evidence>
<dbReference type="SFLD" id="SFLDG01153">
    <property type="entry name" value="Main.4:_Theta-like"/>
    <property type="match status" value="2"/>
</dbReference>
<feature type="domain" description="GST N-terminal" evidence="2">
    <location>
        <begin position="1"/>
        <end position="83"/>
    </location>
</feature>
<dbReference type="PROSITE" id="PS50405">
    <property type="entry name" value="GST_CTER"/>
    <property type="match status" value="2"/>
</dbReference>
<dbReference type="KEGG" id="bman:114239318"/>
<dbReference type="PROSITE" id="PS50404">
    <property type="entry name" value="GST_NTER"/>
    <property type="match status" value="2"/>
</dbReference>
<gene>
    <name evidence="5" type="primary">LOC114239318</name>
</gene>
<accession>A0A6J2J784</accession>
<dbReference type="PROSITE" id="PS51354">
    <property type="entry name" value="GLUTAREDOXIN_2"/>
    <property type="match status" value="1"/>
</dbReference>
<dbReference type="Gene3D" id="1.20.1050.10">
    <property type="match status" value="2"/>
</dbReference>
<dbReference type="CDD" id="cd03177">
    <property type="entry name" value="GST_C_Delta_Epsilon"/>
    <property type="match status" value="2"/>
</dbReference>
<evidence type="ECO:0000313" key="4">
    <source>
        <dbReference type="Proteomes" id="UP000504629"/>
    </source>
</evidence>
<feature type="domain" description="GST C-terminal" evidence="3">
    <location>
        <begin position="89"/>
        <end position="218"/>
    </location>
</feature>